<dbReference type="InterPro" id="IPR036770">
    <property type="entry name" value="Ankyrin_rpt-contain_sf"/>
</dbReference>
<protein>
    <recommendedName>
        <fullName evidence="8">Protein kinase domain-containing protein</fullName>
    </recommendedName>
</protein>
<dbReference type="Gene3D" id="1.10.510.10">
    <property type="entry name" value="Transferase(Phosphotransferase) domain 1"/>
    <property type="match status" value="1"/>
</dbReference>
<evidence type="ECO:0000256" key="3">
    <source>
        <dbReference type="ARBA" id="ARBA00022840"/>
    </source>
</evidence>
<evidence type="ECO:0000313" key="9">
    <source>
        <dbReference type="EMBL" id="KAG9676600.1"/>
    </source>
</evidence>
<dbReference type="InterPro" id="IPR008271">
    <property type="entry name" value="Ser/Thr_kinase_AS"/>
</dbReference>
<dbReference type="PROSITE" id="PS00107">
    <property type="entry name" value="PROTEIN_KINASE_ATP"/>
    <property type="match status" value="1"/>
</dbReference>
<proteinExistence type="predicted"/>
<gene>
    <name evidence="9" type="ORF">KCU76_g15922</name>
</gene>
<dbReference type="SUPFAM" id="SSF56112">
    <property type="entry name" value="Protein kinase-like (PK-like)"/>
    <property type="match status" value="1"/>
</dbReference>
<feature type="repeat" description="ANK" evidence="5">
    <location>
        <begin position="816"/>
        <end position="848"/>
    </location>
</feature>
<dbReference type="InterPro" id="IPR002110">
    <property type="entry name" value="Ankyrin_rpt"/>
</dbReference>
<accession>A0A9P8J130</accession>
<dbReference type="InterPro" id="IPR011009">
    <property type="entry name" value="Kinase-like_dom_sf"/>
</dbReference>
<evidence type="ECO:0000256" key="6">
    <source>
        <dbReference type="PROSITE-ProRule" id="PRU10141"/>
    </source>
</evidence>
<dbReference type="GO" id="GO:0004672">
    <property type="term" value="F:protein kinase activity"/>
    <property type="evidence" value="ECO:0007669"/>
    <property type="project" value="InterPro"/>
</dbReference>
<evidence type="ECO:0000256" key="5">
    <source>
        <dbReference type="PROSITE-ProRule" id="PRU00023"/>
    </source>
</evidence>
<feature type="repeat" description="ANK" evidence="5">
    <location>
        <begin position="496"/>
        <end position="528"/>
    </location>
</feature>
<dbReference type="PRINTS" id="PR01415">
    <property type="entry name" value="ANKYRIN"/>
</dbReference>
<dbReference type="Proteomes" id="UP000779574">
    <property type="component" value="Unassembled WGS sequence"/>
</dbReference>
<dbReference type="SUPFAM" id="SSF48403">
    <property type="entry name" value="Ankyrin repeat"/>
    <property type="match status" value="2"/>
</dbReference>
<keyword evidence="3 6" id="KW-0067">ATP-binding</keyword>
<dbReference type="PROSITE" id="PS50011">
    <property type="entry name" value="PROTEIN_KINASE_DOM"/>
    <property type="match status" value="1"/>
</dbReference>
<dbReference type="Pfam" id="PF00069">
    <property type="entry name" value="Pkinase"/>
    <property type="match status" value="1"/>
</dbReference>
<keyword evidence="7" id="KW-0472">Membrane</keyword>
<dbReference type="SMART" id="SM00220">
    <property type="entry name" value="S_TKc"/>
    <property type="match status" value="1"/>
</dbReference>
<dbReference type="OrthoDB" id="539213at2759"/>
<evidence type="ECO:0000259" key="8">
    <source>
        <dbReference type="PROSITE" id="PS50011"/>
    </source>
</evidence>
<dbReference type="AlphaFoldDB" id="A0A9P8J130"/>
<reference evidence="9" key="1">
    <citation type="journal article" date="2021" name="J Fungi (Basel)">
        <title>Virulence traits and population genomics of the black yeast Aureobasidium melanogenum.</title>
        <authorList>
            <person name="Cernosa A."/>
            <person name="Sun X."/>
            <person name="Gostincar C."/>
            <person name="Fang C."/>
            <person name="Gunde-Cimerman N."/>
            <person name="Song Z."/>
        </authorList>
    </citation>
    <scope>NUCLEOTIDE SEQUENCE</scope>
    <source>
        <strain evidence="9">EXF-9911</strain>
    </source>
</reference>
<feature type="repeat" description="ANK" evidence="5">
    <location>
        <begin position="631"/>
        <end position="652"/>
    </location>
</feature>
<keyword evidence="2 6" id="KW-0547">Nucleotide-binding</keyword>
<dbReference type="PANTHER" id="PTHR24173">
    <property type="entry name" value="ANKYRIN REPEAT CONTAINING"/>
    <property type="match status" value="1"/>
</dbReference>
<keyword evidence="7" id="KW-1133">Transmembrane helix</keyword>
<feature type="repeat" description="ANK" evidence="5">
    <location>
        <begin position="713"/>
        <end position="745"/>
    </location>
</feature>
<organism evidence="9 10">
    <name type="scientific">Aureobasidium melanogenum</name>
    <name type="common">Aureobasidium pullulans var. melanogenum</name>
    <dbReference type="NCBI Taxonomy" id="46634"/>
    <lineage>
        <taxon>Eukaryota</taxon>
        <taxon>Fungi</taxon>
        <taxon>Dikarya</taxon>
        <taxon>Ascomycota</taxon>
        <taxon>Pezizomycotina</taxon>
        <taxon>Dothideomycetes</taxon>
        <taxon>Dothideomycetidae</taxon>
        <taxon>Dothideales</taxon>
        <taxon>Saccotheciaceae</taxon>
        <taxon>Aureobasidium</taxon>
    </lineage>
</organism>
<feature type="repeat" description="ANK" evidence="5">
    <location>
        <begin position="427"/>
        <end position="459"/>
    </location>
</feature>
<dbReference type="Pfam" id="PF12796">
    <property type="entry name" value="Ank_2"/>
    <property type="match status" value="3"/>
</dbReference>
<keyword evidence="7" id="KW-0812">Transmembrane</keyword>
<feature type="domain" description="Protein kinase" evidence="8">
    <location>
        <begin position="102"/>
        <end position="389"/>
    </location>
</feature>
<sequence length="873" mass="97326">MNAYYMSVWIPRSGTYGHSQLETGHPVRSAIHKQLNGRLVLRRVTTWESLLLYVLHTILLFLPWQFSSFLSLRAGFVYVVARPTHNPRSRLHHKPRFTMIQYDKLEKLGNGTFGRVYKIRRRQDQKIIALKIVDLNVDDKEADPRKIHMEDLKRQEGKLLSGLNHPNIATFIDIEYRATELRIYMEYYKYQSLDHLKNRYQAANNLLNEAYIWSIIYQLTSALVYCHCGVLVTAADSEELPPPEREHTVLHRDIKPANVFLASESETALDSIKLGDFGVGTVIQAMPSSTYVGTRQYCPPEIQQGKDIHISRWTVKCDIFSLGCTIFEICRLRRPFAFHVTEPEQVAISIGEDYSPDLQQCIKQCIDHDPAARPDAWTLFLNARRHLRSSVALREYSLVVAATRGDFQAVKDQIESGTNIHAYLRANEETVLHKAILYGDPSMVQYLLDKGADPTRVTKEGHTALHVAAAYAPGETRTHIVRMLVDQKLVKRHDKHGRLPLHCAAAQNNKDVILILKEHGANLEACTENPNRSTAMHIAAENGCLEAMQQLVDCGAVVDSKQADGSTALHLAAKGGHMSTLLYCLTMDMPINTVFGPANTTALHDAASSGHVDVVLALLEKGADRMSVMRDGATPMHLAAAQGRVGVISVLLTGKQLDSHPADQIVSEVDKKLLEYPNRNKETGLHLAVKSGRRDAVKMLLGFGSNCKAANRDGDTPLHLASAKGYADMVVVLLRAGAQVSARGPLQNTPLHYAAYHGHEKVAKGLLYNKISRASIEEKTARGDTILHIAAERGNEDFVLFVSKQPRLPRDNVNDNGETALHIAAAKGYEQIVRELLDLGIDAKKRNHSGQTARAVAESRSHKGCAWRIRARE</sequence>
<dbReference type="InterPro" id="IPR000719">
    <property type="entry name" value="Prot_kinase_dom"/>
</dbReference>
<feature type="non-terminal residue" evidence="9">
    <location>
        <position position="873"/>
    </location>
</feature>
<dbReference type="Gene3D" id="1.25.40.20">
    <property type="entry name" value="Ankyrin repeat-containing domain"/>
    <property type="match status" value="4"/>
</dbReference>
<feature type="binding site" evidence="6">
    <location>
        <position position="131"/>
    </location>
    <ligand>
        <name>ATP</name>
        <dbReference type="ChEBI" id="CHEBI:30616"/>
    </ligand>
</feature>
<name>A0A9P8J130_AURME</name>
<dbReference type="PROSITE" id="PS50088">
    <property type="entry name" value="ANK_REPEAT"/>
    <property type="match status" value="8"/>
</dbReference>
<reference evidence="9" key="2">
    <citation type="submission" date="2021-08" db="EMBL/GenBank/DDBJ databases">
        <authorList>
            <person name="Gostincar C."/>
            <person name="Sun X."/>
            <person name="Song Z."/>
            <person name="Gunde-Cimerman N."/>
        </authorList>
    </citation>
    <scope>NUCLEOTIDE SEQUENCE</scope>
    <source>
        <strain evidence="9">EXF-9911</strain>
    </source>
</reference>
<comment type="caution">
    <text evidence="9">The sequence shown here is derived from an EMBL/GenBank/DDBJ whole genome shotgun (WGS) entry which is preliminary data.</text>
</comment>
<dbReference type="PROSITE" id="PS50297">
    <property type="entry name" value="ANK_REP_REGION"/>
    <property type="match status" value="7"/>
</dbReference>
<evidence type="ECO:0000256" key="1">
    <source>
        <dbReference type="ARBA" id="ARBA00022737"/>
    </source>
</evidence>
<dbReference type="Pfam" id="PF00023">
    <property type="entry name" value="Ank"/>
    <property type="match status" value="2"/>
</dbReference>
<dbReference type="PROSITE" id="PS00108">
    <property type="entry name" value="PROTEIN_KINASE_ST"/>
    <property type="match status" value="1"/>
</dbReference>
<evidence type="ECO:0000256" key="2">
    <source>
        <dbReference type="ARBA" id="ARBA00022741"/>
    </source>
</evidence>
<evidence type="ECO:0000313" key="10">
    <source>
        <dbReference type="Proteomes" id="UP000779574"/>
    </source>
</evidence>
<dbReference type="PANTHER" id="PTHR24173:SF74">
    <property type="entry name" value="ANKYRIN REPEAT DOMAIN-CONTAINING PROTEIN 16"/>
    <property type="match status" value="1"/>
</dbReference>
<dbReference type="Gene3D" id="3.30.200.20">
    <property type="entry name" value="Phosphorylase Kinase, domain 1"/>
    <property type="match status" value="1"/>
</dbReference>
<feature type="repeat" description="ANK" evidence="5">
    <location>
        <begin position="531"/>
        <end position="563"/>
    </location>
</feature>
<evidence type="ECO:0000256" key="4">
    <source>
        <dbReference type="ARBA" id="ARBA00023043"/>
    </source>
</evidence>
<feature type="transmembrane region" description="Helical" evidence="7">
    <location>
        <begin position="50"/>
        <end position="81"/>
    </location>
</feature>
<keyword evidence="1" id="KW-0677">Repeat</keyword>
<dbReference type="EMBL" id="JAHFXF010001088">
    <property type="protein sequence ID" value="KAG9676600.1"/>
    <property type="molecule type" value="Genomic_DNA"/>
</dbReference>
<feature type="repeat" description="ANK" evidence="5">
    <location>
        <begin position="598"/>
        <end position="624"/>
    </location>
</feature>
<feature type="repeat" description="ANK" evidence="5">
    <location>
        <begin position="680"/>
        <end position="712"/>
    </location>
</feature>
<dbReference type="SMART" id="SM00248">
    <property type="entry name" value="ANK"/>
    <property type="match status" value="12"/>
</dbReference>
<dbReference type="GO" id="GO:0005524">
    <property type="term" value="F:ATP binding"/>
    <property type="evidence" value="ECO:0007669"/>
    <property type="project" value="UniProtKB-UniRule"/>
</dbReference>
<dbReference type="InterPro" id="IPR017441">
    <property type="entry name" value="Protein_kinase_ATP_BS"/>
</dbReference>
<keyword evidence="4 5" id="KW-0040">ANK repeat</keyword>
<evidence type="ECO:0000256" key="7">
    <source>
        <dbReference type="SAM" id="Phobius"/>
    </source>
</evidence>